<dbReference type="RefSeq" id="WP_015923471.1">
    <property type="nucleotide sequence ID" value="NC_011899.1"/>
</dbReference>
<keyword evidence="1" id="KW-0812">Transmembrane</keyword>
<sequence>MFTGKKVLIILIVLSIMVAGVFFTFRAGINTSDNPESTPDKQTGTYRELKGARLTLYSKSKDIRLEVSSSNVTNRDNNKTIDMTGIEVKVRDNKTEELLYTFSGQNGLYLADRGELRVSGPVVLQKDMITLNSGSLCWKENSDIITGKGGVKLDLPRFTIEGDKMEAAPGSGLVMIHGNQGKQARLTWKEESHASQKN</sequence>
<dbReference type="EMBL" id="CP001098">
    <property type="protein sequence ID" value="ACL70501.1"/>
    <property type="molecule type" value="Genomic_DNA"/>
</dbReference>
<name>B8CYY2_HALOH</name>
<dbReference type="HOGENOM" id="CLU_1376487_0_0_9"/>
<evidence type="ECO:0008006" key="4">
    <source>
        <dbReference type="Google" id="ProtNLM"/>
    </source>
</evidence>
<reference evidence="2 3" key="1">
    <citation type="journal article" date="2009" name="PLoS ONE">
        <title>Genome analysis of the anaerobic thermohalophilic bacterium Halothermothrix orenii.</title>
        <authorList>
            <person name="Mavromatis K."/>
            <person name="Ivanova N."/>
            <person name="Anderson I."/>
            <person name="Lykidis A."/>
            <person name="Hooper S.D."/>
            <person name="Sun H."/>
            <person name="Kunin V."/>
            <person name="Lapidus A."/>
            <person name="Hugenholtz P."/>
            <person name="Patel B."/>
            <person name="Kyrpides N.C."/>
        </authorList>
    </citation>
    <scope>NUCLEOTIDE SEQUENCE [LARGE SCALE GENOMIC DNA]</scope>
    <source>
        <strain evidence="3">H 168 / OCM 544 / DSM 9562</strain>
    </source>
</reference>
<dbReference type="NCBIfam" id="TIGR04409">
    <property type="entry name" value="LptC_YrbK"/>
    <property type="match status" value="1"/>
</dbReference>
<keyword evidence="1" id="KW-1133">Transmembrane helix</keyword>
<dbReference type="eggNOG" id="COG5375">
    <property type="taxonomic scope" value="Bacteria"/>
</dbReference>
<dbReference type="GO" id="GO:0005886">
    <property type="term" value="C:plasma membrane"/>
    <property type="evidence" value="ECO:0007669"/>
    <property type="project" value="InterPro"/>
</dbReference>
<evidence type="ECO:0000256" key="1">
    <source>
        <dbReference type="SAM" id="Phobius"/>
    </source>
</evidence>
<protein>
    <recommendedName>
        <fullName evidence="4">LPS export ABC transporter periplasmic protein LptC</fullName>
    </recommendedName>
</protein>
<keyword evidence="3" id="KW-1185">Reference proteome</keyword>
<dbReference type="InterPro" id="IPR026265">
    <property type="entry name" value="LptC"/>
</dbReference>
<dbReference type="GO" id="GO:0015221">
    <property type="term" value="F:lipopolysaccharide transmembrane transporter activity"/>
    <property type="evidence" value="ECO:0007669"/>
    <property type="project" value="InterPro"/>
</dbReference>
<dbReference type="Proteomes" id="UP000000719">
    <property type="component" value="Chromosome"/>
</dbReference>
<dbReference type="KEGG" id="hor:Hore_17520"/>
<evidence type="ECO:0000313" key="3">
    <source>
        <dbReference type="Proteomes" id="UP000000719"/>
    </source>
</evidence>
<dbReference type="AlphaFoldDB" id="B8CYY2"/>
<feature type="transmembrane region" description="Helical" evidence="1">
    <location>
        <begin position="7"/>
        <end position="29"/>
    </location>
</feature>
<proteinExistence type="predicted"/>
<keyword evidence="1" id="KW-0472">Membrane</keyword>
<accession>B8CYY2</accession>
<dbReference type="InterPro" id="IPR010664">
    <property type="entry name" value="LipoPS_assembly_LptC-rel"/>
</dbReference>
<dbReference type="STRING" id="373903.Hore_17520"/>
<gene>
    <name evidence="2" type="ordered locus">Hore_17520</name>
</gene>
<dbReference type="Pfam" id="PF06835">
    <property type="entry name" value="LptC"/>
    <property type="match status" value="1"/>
</dbReference>
<evidence type="ECO:0000313" key="2">
    <source>
        <dbReference type="EMBL" id="ACL70501.1"/>
    </source>
</evidence>
<organism evidence="2 3">
    <name type="scientific">Halothermothrix orenii (strain H 168 / OCM 544 / DSM 9562)</name>
    <dbReference type="NCBI Taxonomy" id="373903"/>
    <lineage>
        <taxon>Bacteria</taxon>
        <taxon>Bacillati</taxon>
        <taxon>Bacillota</taxon>
        <taxon>Clostridia</taxon>
        <taxon>Halanaerobiales</taxon>
        <taxon>Halothermotrichaceae</taxon>
        <taxon>Halothermothrix</taxon>
    </lineage>
</organism>